<dbReference type="Gene3D" id="2.60.40.4350">
    <property type="match status" value="1"/>
</dbReference>
<dbReference type="RefSeq" id="WP_005003912.1">
    <property type="nucleotide sequence ID" value="NZ_CH672427.1"/>
</dbReference>
<sequence length="384" mass="41026">MTEYRFIEPLDVLYLRGNRLFGGAGADSEALMPPWPSVFAGALRTRMLIDAGVDPNAFAAGRARLPAGYAEALGTPAQPGGFTLGPVRLARASAAGIEPVYPLPADLQVTLAEDLDKTTVHRLEPRLLPEGIACSRATRELALLRIDAPAKPAAGYWLSAEGWRRYLTGTELDAAHLIKTDSLWQPERRLGIALDPSRRSAAEGKLYTSEVIALCPEVGFLVGIEGVAASILPVQGLLRLGGDGRGAVLRCPETIKEPATDFEGIAASGRFRVVLTAPGLFPGGWRLPGLNASGRWHLSGASAHLVSAAIPRAVTVSGWDLARHAPKPAQRCAPTGAVYWFEGLQGDPQVLGKLAERGLWKLEDQNNDPQRRAEGFNRCTIANA</sequence>
<keyword evidence="2" id="KW-1185">Reference proteome</keyword>
<gene>
    <name evidence="1" type="ORF">NB231_14573</name>
</gene>
<organism evidence="1 2">
    <name type="scientific">Nitrococcus mobilis Nb-231</name>
    <dbReference type="NCBI Taxonomy" id="314278"/>
    <lineage>
        <taxon>Bacteria</taxon>
        <taxon>Pseudomonadati</taxon>
        <taxon>Pseudomonadota</taxon>
        <taxon>Gammaproteobacteria</taxon>
        <taxon>Chromatiales</taxon>
        <taxon>Ectothiorhodospiraceae</taxon>
        <taxon>Nitrococcus</taxon>
    </lineage>
</organism>
<dbReference type="InterPro" id="IPR019117">
    <property type="entry name" value="CRISPR-assoc_protein_Cmr3"/>
</dbReference>
<dbReference type="Pfam" id="PF09700">
    <property type="entry name" value="Cas_Cmr3"/>
    <property type="match status" value="1"/>
</dbReference>
<name>A4BL65_9GAMM</name>
<dbReference type="EMBL" id="AAOF01000001">
    <property type="protein sequence ID" value="EAR23053.1"/>
    <property type="molecule type" value="Genomic_DNA"/>
</dbReference>
<dbReference type="HOGENOM" id="CLU_044328_0_0_6"/>
<protein>
    <recommendedName>
        <fullName evidence="3">CRISPR-associated protein, Cmr3 family</fullName>
    </recommendedName>
</protein>
<dbReference type="OrthoDB" id="6162707at2"/>
<dbReference type="STRING" id="314278.NB231_14573"/>
<dbReference type="CDD" id="cd09748">
    <property type="entry name" value="Cmr3_III-B"/>
    <property type="match status" value="1"/>
</dbReference>
<evidence type="ECO:0000313" key="2">
    <source>
        <dbReference type="Proteomes" id="UP000003374"/>
    </source>
</evidence>
<dbReference type="AlphaFoldDB" id="A4BL65"/>
<accession>A4BL65</accession>
<dbReference type="Proteomes" id="UP000003374">
    <property type="component" value="Unassembled WGS sequence"/>
</dbReference>
<proteinExistence type="predicted"/>
<comment type="caution">
    <text evidence="1">The sequence shown here is derived from an EMBL/GenBank/DDBJ whole genome shotgun (WGS) entry which is preliminary data.</text>
</comment>
<evidence type="ECO:0000313" key="1">
    <source>
        <dbReference type="EMBL" id="EAR23053.1"/>
    </source>
</evidence>
<evidence type="ECO:0008006" key="3">
    <source>
        <dbReference type="Google" id="ProtNLM"/>
    </source>
</evidence>
<reference evidence="1 2" key="1">
    <citation type="submission" date="2006-02" db="EMBL/GenBank/DDBJ databases">
        <authorList>
            <person name="Waterbury J."/>
            <person name="Ferriera S."/>
            <person name="Johnson J."/>
            <person name="Kravitz S."/>
            <person name="Halpern A."/>
            <person name="Remington K."/>
            <person name="Beeson K."/>
            <person name="Tran B."/>
            <person name="Rogers Y.-H."/>
            <person name="Friedman R."/>
            <person name="Venter J.C."/>
        </authorList>
    </citation>
    <scope>NUCLEOTIDE SEQUENCE [LARGE SCALE GENOMIC DNA]</scope>
    <source>
        <strain evidence="1 2">Nb-231</strain>
    </source>
</reference>
<dbReference type="Gene3D" id="3.30.70.2940">
    <property type="match status" value="1"/>
</dbReference>
<dbReference type="eggNOG" id="COG1769">
    <property type="taxonomic scope" value="Bacteria"/>
</dbReference>